<dbReference type="InterPro" id="IPR001932">
    <property type="entry name" value="PPM-type_phosphatase-like_dom"/>
</dbReference>
<dbReference type="GO" id="GO:0004722">
    <property type="term" value="F:protein serine/threonine phosphatase activity"/>
    <property type="evidence" value="ECO:0007669"/>
    <property type="project" value="InterPro"/>
</dbReference>
<feature type="compositionally biased region" description="Polar residues" evidence="1">
    <location>
        <begin position="487"/>
        <end position="496"/>
    </location>
</feature>
<dbReference type="PANTHER" id="PTHR47992">
    <property type="entry name" value="PROTEIN PHOSPHATASE"/>
    <property type="match status" value="1"/>
</dbReference>
<dbReference type="SUPFAM" id="SSF46600">
    <property type="entry name" value="C-terminal UvrC-binding domain of UvrB"/>
    <property type="match status" value="1"/>
</dbReference>
<proteinExistence type="predicted"/>
<sequence>MDEDPRYLETVSAVLQGRKEHLDVTQVNQVIRHRRGRRDMATGLFAVFQGHGGNVAARHCETSFPGLLRKDPNFSTDLEQALRTTVEKMSRAIADMGAASHSITLASAMIVAVRDGHIYSCRLGGSNARALLYRADSKTQSLTPREHSPRLGSSRLEARCVQIQVMGMDYEDEFIIIGNAGVWMSVEDDGAIKLIKSSLAKHRDVSRAAQKLAYAAFINGARDNVAVSVTLINSELACSKQKLSSGSLPRLSFGSFTFGRSGNACQGQPRGLPKFVPGRFREKNKHEDLAPVGEELQDQFNPPLPLIEDDRDAPSSPVTYSSGLSRESTPDAKVRNFRRRDFKAASNSPATTLETLESFNSGVSETEEVTETQEHDVGIAESFSEGDVRGSGFSDLNVEVHSLPSIRTRFGDVRQISAPLRGSRDKKYDIYAVSGLDRDRAPGSLVSSDTMGSVSSKGSNTYGESKDAPEPEVADDGSVSSNGSVSETPSAPSNGHANGIVEQDLVHLMETYARQYRFEDAARIRDFLSSMRPS</sequence>
<reference evidence="3" key="1">
    <citation type="submission" date="2021-01" db="EMBL/GenBank/DDBJ databases">
        <authorList>
            <person name="Corre E."/>
            <person name="Pelletier E."/>
            <person name="Niang G."/>
            <person name="Scheremetjew M."/>
            <person name="Finn R."/>
            <person name="Kale V."/>
            <person name="Holt S."/>
            <person name="Cochrane G."/>
            <person name="Meng A."/>
            <person name="Brown T."/>
            <person name="Cohen L."/>
        </authorList>
    </citation>
    <scope>NUCLEOTIDE SEQUENCE</scope>
    <source>
        <strain evidence="3">SAG 36.94</strain>
    </source>
</reference>
<feature type="domain" description="PPM-type phosphatase" evidence="2">
    <location>
        <begin position="24"/>
        <end position="232"/>
    </location>
</feature>
<organism evidence="3">
    <name type="scientific">Compsopogon caeruleus</name>
    <dbReference type="NCBI Taxonomy" id="31354"/>
    <lineage>
        <taxon>Eukaryota</taxon>
        <taxon>Rhodophyta</taxon>
        <taxon>Compsopogonophyceae</taxon>
        <taxon>Compsopogonales</taxon>
        <taxon>Compsopogonaceae</taxon>
        <taxon>Compsopogon</taxon>
    </lineage>
</organism>
<feature type="compositionally biased region" description="Polar residues" evidence="1">
    <location>
        <begin position="445"/>
        <end position="463"/>
    </location>
</feature>
<evidence type="ECO:0000259" key="2">
    <source>
        <dbReference type="PROSITE" id="PS51746"/>
    </source>
</evidence>
<name>A0A7S1TCG9_9RHOD</name>
<dbReference type="InterPro" id="IPR036457">
    <property type="entry name" value="PPM-type-like_dom_sf"/>
</dbReference>
<dbReference type="Gene3D" id="3.60.40.10">
    <property type="entry name" value="PPM-type phosphatase domain"/>
    <property type="match status" value="2"/>
</dbReference>
<evidence type="ECO:0000256" key="1">
    <source>
        <dbReference type="SAM" id="MobiDB-lite"/>
    </source>
</evidence>
<dbReference type="SMART" id="SM00332">
    <property type="entry name" value="PP2Cc"/>
    <property type="match status" value="1"/>
</dbReference>
<gene>
    <name evidence="3" type="ORF">CCAE0312_LOCUS4168</name>
</gene>
<dbReference type="InterPro" id="IPR036876">
    <property type="entry name" value="UVR_dom_sf"/>
</dbReference>
<feature type="region of interest" description="Disordered" evidence="1">
    <location>
        <begin position="288"/>
        <end position="349"/>
    </location>
</feature>
<dbReference type="Pfam" id="PF00481">
    <property type="entry name" value="PP2C"/>
    <property type="match status" value="2"/>
</dbReference>
<dbReference type="PROSITE" id="PS51746">
    <property type="entry name" value="PPM_2"/>
    <property type="match status" value="1"/>
</dbReference>
<feature type="region of interest" description="Disordered" evidence="1">
    <location>
        <begin position="359"/>
        <end position="378"/>
    </location>
</feature>
<accession>A0A7S1TCG9</accession>
<protein>
    <recommendedName>
        <fullName evidence="2">PPM-type phosphatase domain-containing protein</fullName>
    </recommendedName>
</protein>
<dbReference type="InterPro" id="IPR015655">
    <property type="entry name" value="PP2C"/>
</dbReference>
<feature type="compositionally biased region" description="Low complexity" evidence="1">
    <location>
        <begin position="476"/>
        <end position="486"/>
    </location>
</feature>
<evidence type="ECO:0000313" key="3">
    <source>
        <dbReference type="EMBL" id="CAD9232087.1"/>
    </source>
</evidence>
<dbReference type="AlphaFoldDB" id="A0A7S1TCG9"/>
<feature type="compositionally biased region" description="Polar residues" evidence="1">
    <location>
        <begin position="316"/>
        <end position="327"/>
    </location>
</feature>
<dbReference type="EMBL" id="HBGH01007632">
    <property type="protein sequence ID" value="CAD9232087.1"/>
    <property type="molecule type" value="Transcribed_RNA"/>
</dbReference>
<dbReference type="SUPFAM" id="SSF81606">
    <property type="entry name" value="PP2C-like"/>
    <property type="match status" value="1"/>
</dbReference>
<feature type="region of interest" description="Disordered" evidence="1">
    <location>
        <begin position="439"/>
        <end position="498"/>
    </location>
</feature>